<reference evidence="1 2" key="1">
    <citation type="submission" date="2011-08" db="EMBL/GenBank/DDBJ databases">
        <authorList>
            <person name="Weinstock G."/>
            <person name="Sodergren E."/>
            <person name="Clifton S."/>
            <person name="Fulton L."/>
            <person name="Fulton B."/>
            <person name="Courtney L."/>
            <person name="Fronick C."/>
            <person name="Harrison M."/>
            <person name="Strong C."/>
            <person name="Farmer C."/>
            <person name="Delahaunty K."/>
            <person name="Markovic C."/>
            <person name="Hall O."/>
            <person name="Minx P."/>
            <person name="Tomlinson C."/>
            <person name="Mitreva M."/>
            <person name="Hou S."/>
            <person name="Chen J."/>
            <person name="Wollam A."/>
            <person name="Pepin K.H."/>
            <person name="Johnson M."/>
            <person name="Bhonagiri V."/>
            <person name="Zhang X."/>
            <person name="Suruliraj S."/>
            <person name="Warren W."/>
            <person name="Chinwalla A."/>
            <person name="Mardis E.R."/>
            <person name="Wilson R.K."/>
        </authorList>
    </citation>
    <scope>NUCLEOTIDE SEQUENCE [LARGE SCALE GENOMIC DNA]</scope>
    <source>
        <strain evidence="1 2">F0432</strain>
    </source>
</reference>
<dbReference type="STRING" id="797473.HMPREF9080_00829"/>
<evidence type="ECO:0000313" key="2">
    <source>
        <dbReference type="Proteomes" id="UP000004750"/>
    </source>
</evidence>
<dbReference type="RefSeq" id="WP_006984848.1">
    <property type="nucleotide sequence ID" value="NZ_JH417904.1"/>
</dbReference>
<accession>G9ZDJ5</accession>
<protein>
    <submittedName>
        <fullName evidence="1">Uncharacterized protein</fullName>
    </submittedName>
</protein>
<sequence>MTTATNTPPGKSSACVGASRRITHTVFAAPPSQPNSRNGYATLLLALLLAGCASRAPVVIDSACDRFAVLRPSRQDTMETQRQILAHNRIWRAACTGKKVQP</sequence>
<dbReference type="AlphaFoldDB" id="G9ZDJ5"/>
<evidence type="ECO:0000313" key="1">
    <source>
        <dbReference type="EMBL" id="EHM55321.1"/>
    </source>
</evidence>
<gene>
    <name evidence="1" type="ORF">HMPREF9080_00829</name>
</gene>
<dbReference type="EMBL" id="AGCM01000042">
    <property type="protein sequence ID" value="EHM55321.1"/>
    <property type="molecule type" value="Genomic_DNA"/>
</dbReference>
<comment type="caution">
    <text evidence="1">The sequence shown here is derived from an EMBL/GenBank/DDBJ whole genome shotgun (WGS) entry which is preliminary data.</text>
</comment>
<name>G9ZDJ5_9GAMM</name>
<proteinExistence type="predicted"/>
<organism evidence="1 2">
    <name type="scientific">Cardiobacterium valvarum F0432</name>
    <dbReference type="NCBI Taxonomy" id="797473"/>
    <lineage>
        <taxon>Bacteria</taxon>
        <taxon>Pseudomonadati</taxon>
        <taxon>Pseudomonadota</taxon>
        <taxon>Gammaproteobacteria</taxon>
        <taxon>Cardiobacteriales</taxon>
        <taxon>Cardiobacteriaceae</taxon>
        <taxon>Cardiobacterium</taxon>
    </lineage>
</organism>
<dbReference type="Proteomes" id="UP000004750">
    <property type="component" value="Unassembled WGS sequence"/>
</dbReference>
<dbReference type="HOGENOM" id="CLU_2272325_0_0_6"/>